<reference evidence="2 3" key="1">
    <citation type="submission" date="2023-12" db="EMBL/GenBank/DDBJ databases">
        <title>Thiobacillus sedimentum sp. nov., a chemolithoautotrophic sulfur-oxidizing bacterium isolated from freshwater sediment.</title>
        <authorList>
            <person name="Luo J."/>
            <person name="Dai C."/>
        </authorList>
    </citation>
    <scope>NUCLEOTIDE SEQUENCE [LARGE SCALE GENOMIC DNA]</scope>
    <source>
        <strain evidence="2 3">SCUT-2</strain>
    </source>
</reference>
<accession>A0ABZ1CJ63</accession>
<organism evidence="2 3">
    <name type="scientific">Thiobacillus sedimenti</name>
    <dbReference type="NCBI Taxonomy" id="3110231"/>
    <lineage>
        <taxon>Bacteria</taxon>
        <taxon>Pseudomonadati</taxon>
        <taxon>Pseudomonadota</taxon>
        <taxon>Betaproteobacteria</taxon>
        <taxon>Nitrosomonadales</taxon>
        <taxon>Thiobacillaceae</taxon>
        <taxon>Thiobacillus</taxon>
    </lineage>
</organism>
<dbReference type="Proteomes" id="UP001334732">
    <property type="component" value="Chromosome"/>
</dbReference>
<gene>
    <name evidence="2" type="ORF">VA613_00785</name>
</gene>
<keyword evidence="1" id="KW-0732">Signal</keyword>
<feature type="chain" id="PRO_5045308936" evidence="1">
    <location>
        <begin position="23"/>
        <end position="138"/>
    </location>
</feature>
<protein>
    <submittedName>
        <fullName evidence="2">DUF3568 family protein</fullName>
    </submittedName>
</protein>
<evidence type="ECO:0000256" key="1">
    <source>
        <dbReference type="SAM" id="SignalP"/>
    </source>
</evidence>
<dbReference type="EMBL" id="CP141769">
    <property type="protein sequence ID" value="WRS39434.1"/>
    <property type="molecule type" value="Genomic_DNA"/>
</dbReference>
<dbReference type="RefSeq" id="WP_324779965.1">
    <property type="nucleotide sequence ID" value="NZ_CP141769.1"/>
</dbReference>
<dbReference type="InterPro" id="IPR021952">
    <property type="entry name" value="Flpp3-like"/>
</dbReference>
<feature type="signal peptide" evidence="1">
    <location>
        <begin position="1"/>
        <end position="22"/>
    </location>
</feature>
<proteinExistence type="predicted"/>
<keyword evidence="3" id="KW-1185">Reference proteome</keyword>
<sequence length="138" mass="14841">MQCLYPLRRAVALVLLATGLTGCDPISLTAASIGGSMAISHTLGGIVYKTFTAPMKTVEHGSVVAMQDMGVKVLSRSTNTDGERVINATARDREIEVRLEPLTPRTTRMRVVANNGLLKDSATAQEIMLQTERVLSRG</sequence>
<dbReference type="Pfam" id="PF12092">
    <property type="entry name" value="DUF3568"/>
    <property type="match status" value="1"/>
</dbReference>
<evidence type="ECO:0000313" key="2">
    <source>
        <dbReference type="EMBL" id="WRS39434.1"/>
    </source>
</evidence>
<evidence type="ECO:0000313" key="3">
    <source>
        <dbReference type="Proteomes" id="UP001334732"/>
    </source>
</evidence>
<name>A0ABZ1CJ63_9PROT</name>